<proteinExistence type="predicted"/>
<keyword evidence="3" id="KW-1185">Reference proteome</keyword>
<reference evidence="3" key="1">
    <citation type="submission" date="2017-12" db="EMBL/GenBank/DDBJ databases">
        <title>Draft genome sequence of Telmatospirillum siberiense 26-4b1T, an acidotolerant peatland alphaproteobacterium potentially involved in sulfur cycling.</title>
        <authorList>
            <person name="Hausmann B."/>
            <person name="Pjevac P."/>
            <person name="Schreck K."/>
            <person name="Herbold C.W."/>
            <person name="Daims H."/>
            <person name="Wagner M."/>
            <person name="Pester M."/>
            <person name="Loy A."/>
        </authorList>
    </citation>
    <scope>NUCLEOTIDE SEQUENCE [LARGE SCALE GENOMIC DNA]</scope>
    <source>
        <strain evidence="3">26-4b1</strain>
    </source>
</reference>
<dbReference type="Proteomes" id="UP000233293">
    <property type="component" value="Unassembled WGS sequence"/>
</dbReference>
<evidence type="ECO:0000313" key="2">
    <source>
        <dbReference type="EMBL" id="PKU23397.1"/>
    </source>
</evidence>
<dbReference type="CDD" id="cd07344">
    <property type="entry name" value="M48_yhfN_like"/>
    <property type="match status" value="1"/>
</dbReference>
<organism evidence="2 3">
    <name type="scientific">Telmatospirillum siberiense</name>
    <dbReference type="NCBI Taxonomy" id="382514"/>
    <lineage>
        <taxon>Bacteria</taxon>
        <taxon>Pseudomonadati</taxon>
        <taxon>Pseudomonadota</taxon>
        <taxon>Alphaproteobacteria</taxon>
        <taxon>Rhodospirillales</taxon>
        <taxon>Rhodospirillaceae</taxon>
        <taxon>Telmatospirillum</taxon>
    </lineage>
</organism>
<accession>A0A2N3PSL7</accession>
<gene>
    <name evidence="2" type="ORF">CWS72_17270</name>
</gene>
<comment type="caution">
    <text evidence="2">The sequence shown here is derived from an EMBL/GenBank/DDBJ whole genome shotgun (WGS) entry which is preliminary data.</text>
</comment>
<dbReference type="AlphaFoldDB" id="A0A2N3PSL7"/>
<dbReference type="EMBL" id="PIUM01000021">
    <property type="protein sequence ID" value="PKU23397.1"/>
    <property type="molecule type" value="Genomic_DNA"/>
</dbReference>
<evidence type="ECO:0000259" key="1">
    <source>
        <dbReference type="Pfam" id="PF01863"/>
    </source>
</evidence>
<dbReference type="OrthoDB" id="9795402at2"/>
<protein>
    <submittedName>
        <fullName evidence="2">Zinc metallopeptidase</fullName>
    </submittedName>
</protein>
<feature type="domain" description="YgjP-like metallopeptidase" evidence="1">
    <location>
        <begin position="3"/>
        <end position="197"/>
    </location>
</feature>
<dbReference type="InterPro" id="IPR002725">
    <property type="entry name" value="YgjP-like_metallopeptidase"/>
</dbReference>
<name>A0A2N3PSL7_9PROT</name>
<dbReference type="PANTHER" id="PTHR30399">
    <property type="entry name" value="UNCHARACTERIZED PROTEIN YGJP"/>
    <property type="match status" value="1"/>
</dbReference>
<sequence>MSLRINEQDGSIILTLPSHMAAARGLDFAMSKADWLTERLDALPDGMPFKDGAILPLLGVPHRLRHDPLGRQGVWLADREIHVAGRPEHFERRLTDWLKREARKEITALALPMAASIGKSPGSVRLKDTRSRWGSCSARGDLAFSWRLVLAPAHVLAYVVAHEVAHLAQMNHSPAFWRVVDELIPDAGGARAWLKRNGTQLHRYGRS</sequence>
<evidence type="ECO:0000313" key="3">
    <source>
        <dbReference type="Proteomes" id="UP000233293"/>
    </source>
</evidence>
<dbReference type="PANTHER" id="PTHR30399:SF1">
    <property type="entry name" value="UTP PYROPHOSPHATASE"/>
    <property type="match status" value="1"/>
</dbReference>
<dbReference type="InterPro" id="IPR053136">
    <property type="entry name" value="UTP_pyrophosphatase-like"/>
</dbReference>
<dbReference type="Gene3D" id="3.30.2010.10">
    <property type="entry name" value="Metalloproteases ('zincins'), catalytic domain"/>
    <property type="match status" value="1"/>
</dbReference>
<dbReference type="Pfam" id="PF01863">
    <property type="entry name" value="YgjP-like"/>
    <property type="match status" value="1"/>
</dbReference>